<dbReference type="Pfam" id="PF16266">
    <property type="entry name" value="DUF4919"/>
    <property type="match status" value="1"/>
</dbReference>
<evidence type="ECO:0000313" key="2">
    <source>
        <dbReference type="Proteomes" id="UP001205566"/>
    </source>
</evidence>
<dbReference type="PROSITE" id="PS51257">
    <property type="entry name" value="PROKAR_LIPOPROTEIN"/>
    <property type="match status" value="1"/>
</dbReference>
<keyword evidence="2" id="KW-1185">Reference proteome</keyword>
<protein>
    <submittedName>
        <fullName evidence="1">DUF4919 domain-containing protein</fullName>
    </submittedName>
</protein>
<accession>A0ABT1P369</accession>
<reference evidence="1" key="1">
    <citation type="thesis" date="2020" institute="Technische Universitat Dresden" country="Dresden, Germany">
        <title>The Agarolytic System of Microbulbifer elongatus PORT2, Isolated from Batu Karas, Pangandaran West Java Indonesia.</title>
        <authorList>
            <person name="Anggraeni S.R."/>
        </authorList>
    </citation>
    <scope>NUCLEOTIDE SEQUENCE</scope>
    <source>
        <strain evidence="1">PORT2</strain>
    </source>
</reference>
<dbReference type="InterPro" id="IPR032578">
    <property type="entry name" value="DUF4919"/>
</dbReference>
<dbReference type="RefSeq" id="WP_255875478.1">
    <property type="nucleotide sequence ID" value="NZ_JACASI010000034.1"/>
</dbReference>
<gene>
    <name evidence="1" type="ORF">HXX02_14030</name>
</gene>
<name>A0ABT1P369_9GAMM</name>
<comment type="caution">
    <text evidence="1">The sequence shown here is derived from an EMBL/GenBank/DDBJ whole genome shotgun (WGS) entry which is preliminary data.</text>
</comment>
<evidence type="ECO:0000313" key="1">
    <source>
        <dbReference type="EMBL" id="MCQ3830560.1"/>
    </source>
</evidence>
<organism evidence="1 2">
    <name type="scientific">Microbulbifer elongatus</name>
    <dbReference type="NCBI Taxonomy" id="86173"/>
    <lineage>
        <taxon>Bacteria</taxon>
        <taxon>Pseudomonadati</taxon>
        <taxon>Pseudomonadota</taxon>
        <taxon>Gammaproteobacteria</taxon>
        <taxon>Cellvibrionales</taxon>
        <taxon>Microbulbiferaceae</taxon>
        <taxon>Microbulbifer</taxon>
    </lineage>
</organism>
<proteinExistence type="predicted"/>
<sequence length="234" mass="25955">MIIPRADLCFSIQARSLARFAAAVSLAVLLAACSGQGTQQGGSSPGLRAQNQSEYQMLLEEARQLSFTLDFDRLRKAYVASSEYNPYGGMKLKGLPEAYSSVEQADFTSCLRNVDKVLAYNYMSLEAHMIGVVCSGQAGEYEREDLHRYMVEGLMTSIENSGDGKSQESAFLTISTSELRGFVRLKGLQVLDQSIVYDKQGIYDKMQVRDPESGEEYPLFFNVSQQFAHSTEAE</sequence>
<dbReference type="EMBL" id="JACASI010000034">
    <property type="protein sequence ID" value="MCQ3830560.1"/>
    <property type="molecule type" value="Genomic_DNA"/>
</dbReference>
<dbReference type="Proteomes" id="UP001205566">
    <property type="component" value="Unassembled WGS sequence"/>
</dbReference>